<reference evidence="3" key="1">
    <citation type="submission" date="2022-11" db="UniProtKB">
        <authorList>
            <consortium name="WormBaseParasite"/>
        </authorList>
    </citation>
    <scope>IDENTIFICATION</scope>
</reference>
<keyword evidence="1" id="KW-0472">Membrane</keyword>
<name>A0A914MZY9_MELIC</name>
<evidence type="ECO:0000313" key="2">
    <source>
        <dbReference type="Proteomes" id="UP000887563"/>
    </source>
</evidence>
<evidence type="ECO:0000313" key="3">
    <source>
        <dbReference type="WBParaSite" id="Minc3s02604g30846"/>
    </source>
</evidence>
<protein>
    <submittedName>
        <fullName evidence="3">Uncharacterized protein</fullName>
    </submittedName>
</protein>
<accession>A0A914MZY9</accession>
<keyword evidence="1" id="KW-1133">Transmembrane helix</keyword>
<dbReference type="Proteomes" id="UP000887563">
    <property type="component" value="Unplaced"/>
</dbReference>
<feature type="transmembrane region" description="Helical" evidence="1">
    <location>
        <begin position="49"/>
        <end position="67"/>
    </location>
</feature>
<proteinExistence type="predicted"/>
<sequence length="102" mass="12229">MTGAETCRCGTVLALNRWIGIAYNHNLKMGTFTISLFSPLNFFIERPKWHYPVFFGACYIGYRYAIFKRHHHLASMKGHSRMYKSRREEILRWDPHADIWKY</sequence>
<dbReference type="AlphaFoldDB" id="A0A914MZY9"/>
<dbReference type="WBParaSite" id="Minc3s02604g30846">
    <property type="protein sequence ID" value="Minc3s02604g30846"/>
    <property type="gene ID" value="Minc3s02604g30846"/>
</dbReference>
<evidence type="ECO:0000256" key="1">
    <source>
        <dbReference type="SAM" id="Phobius"/>
    </source>
</evidence>
<organism evidence="2 3">
    <name type="scientific">Meloidogyne incognita</name>
    <name type="common">Southern root-knot nematode worm</name>
    <name type="synonym">Oxyuris incognita</name>
    <dbReference type="NCBI Taxonomy" id="6306"/>
    <lineage>
        <taxon>Eukaryota</taxon>
        <taxon>Metazoa</taxon>
        <taxon>Ecdysozoa</taxon>
        <taxon>Nematoda</taxon>
        <taxon>Chromadorea</taxon>
        <taxon>Rhabditida</taxon>
        <taxon>Tylenchina</taxon>
        <taxon>Tylenchomorpha</taxon>
        <taxon>Tylenchoidea</taxon>
        <taxon>Meloidogynidae</taxon>
        <taxon>Meloidogyninae</taxon>
        <taxon>Meloidogyne</taxon>
        <taxon>Meloidogyne incognita group</taxon>
    </lineage>
</organism>
<keyword evidence="2" id="KW-1185">Reference proteome</keyword>
<keyword evidence="1" id="KW-0812">Transmembrane</keyword>